<evidence type="ECO:0000313" key="2">
    <source>
        <dbReference type="Proteomes" id="UP000319094"/>
    </source>
</evidence>
<proteinExistence type="predicted"/>
<accession>A0A542Y6S8</accession>
<dbReference type="Proteomes" id="UP000319094">
    <property type="component" value="Unassembled WGS sequence"/>
</dbReference>
<dbReference type="Pfam" id="PF19876">
    <property type="entry name" value="DUF6349"/>
    <property type="match status" value="1"/>
</dbReference>
<evidence type="ECO:0000313" key="1">
    <source>
        <dbReference type="EMBL" id="TQL43697.1"/>
    </source>
</evidence>
<sequence length="80" mass="9246">MSQATFDIDALILEADREAAPVWDGAPLHYHEDPYRPEELDAAFARWKFENGKFGCIPDSHMWNRSMFNHVPSDRAQLRG</sequence>
<dbReference type="EMBL" id="VFON01000001">
    <property type="protein sequence ID" value="TQL43697.1"/>
    <property type="molecule type" value="Genomic_DNA"/>
</dbReference>
<dbReference type="OrthoDB" id="4087418at2"/>
<dbReference type="InterPro" id="IPR045930">
    <property type="entry name" value="DUF6349"/>
</dbReference>
<dbReference type="RefSeq" id="WP_141886972.1">
    <property type="nucleotide sequence ID" value="NZ_BAAAUY010000001.1"/>
</dbReference>
<organism evidence="1 2">
    <name type="scientific">Leucobacter komagatae</name>
    <dbReference type="NCBI Taxonomy" id="55969"/>
    <lineage>
        <taxon>Bacteria</taxon>
        <taxon>Bacillati</taxon>
        <taxon>Actinomycetota</taxon>
        <taxon>Actinomycetes</taxon>
        <taxon>Micrococcales</taxon>
        <taxon>Microbacteriaceae</taxon>
        <taxon>Leucobacter</taxon>
    </lineage>
</organism>
<gene>
    <name evidence="1" type="ORF">FB468_1727</name>
</gene>
<reference evidence="1 2" key="1">
    <citation type="submission" date="2019-06" db="EMBL/GenBank/DDBJ databases">
        <title>Sequencing the genomes of 1000 actinobacteria strains.</title>
        <authorList>
            <person name="Klenk H.-P."/>
        </authorList>
    </citation>
    <scope>NUCLEOTIDE SEQUENCE [LARGE SCALE GENOMIC DNA]</scope>
    <source>
        <strain evidence="1 2">DSM 8803</strain>
    </source>
</reference>
<protein>
    <submittedName>
        <fullName evidence="1">Uncharacterized protein</fullName>
    </submittedName>
</protein>
<name>A0A542Y6S8_9MICO</name>
<dbReference type="AlphaFoldDB" id="A0A542Y6S8"/>
<comment type="caution">
    <text evidence="1">The sequence shown here is derived from an EMBL/GenBank/DDBJ whole genome shotgun (WGS) entry which is preliminary data.</text>
</comment>
<keyword evidence="2" id="KW-1185">Reference proteome</keyword>